<feature type="non-terminal residue" evidence="1">
    <location>
        <position position="81"/>
    </location>
</feature>
<dbReference type="Proteomes" id="UP000789405">
    <property type="component" value="Unassembled WGS sequence"/>
</dbReference>
<dbReference type="EMBL" id="CAJVPY010003689">
    <property type="protein sequence ID" value="CAG8598597.1"/>
    <property type="molecule type" value="Genomic_DNA"/>
</dbReference>
<name>A0A9N9CCE6_9GLOM</name>
<reference evidence="1" key="1">
    <citation type="submission" date="2021-06" db="EMBL/GenBank/DDBJ databases">
        <authorList>
            <person name="Kallberg Y."/>
            <person name="Tangrot J."/>
            <person name="Rosling A."/>
        </authorList>
    </citation>
    <scope>NUCLEOTIDE SEQUENCE</scope>
    <source>
        <strain evidence="1">MA453B</strain>
    </source>
</reference>
<dbReference type="AlphaFoldDB" id="A0A9N9CCE6"/>
<protein>
    <submittedName>
        <fullName evidence="1">9402_t:CDS:1</fullName>
    </submittedName>
</protein>
<gene>
    <name evidence="1" type="ORF">DERYTH_LOCUS7527</name>
</gene>
<sequence length="81" mass="9526">MNCDEAYLINIPQWGEAAEGLEFEGSSDEEYEDTGYGCYQSHLGHDHCWWNTNEDMDFYTNFSPGDWEKYQSPDSHNDWES</sequence>
<proteinExistence type="predicted"/>
<evidence type="ECO:0000313" key="1">
    <source>
        <dbReference type="EMBL" id="CAG8598597.1"/>
    </source>
</evidence>
<comment type="caution">
    <text evidence="1">The sequence shown here is derived from an EMBL/GenBank/DDBJ whole genome shotgun (WGS) entry which is preliminary data.</text>
</comment>
<dbReference type="OrthoDB" id="2484088at2759"/>
<accession>A0A9N9CCE6</accession>
<organism evidence="1 2">
    <name type="scientific">Dentiscutata erythropus</name>
    <dbReference type="NCBI Taxonomy" id="1348616"/>
    <lineage>
        <taxon>Eukaryota</taxon>
        <taxon>Fungi</taxon>
        <taxon>Fungi incertae sedis</taxon>
        <taxon>Mucoromycota</taxon>
        <taxon>Glomeromycotina</taxon>
        <taxon>Glomeromycetes</taxon>
        <taxon>Diversisporales</taxon>
        <taxon>Gigasporaceae</taxon>
        <taxon>Dentiscutata</taxon>
    </lineage>
</organism>
<evidence type="ECO:0000313" key="2">
    <source>
        <dbReference type="Proteomes" id="UP000789405"/>
    </source>
</evidence>
<keyword evidence="2" id="KW-1185">Reference proteome</keyword>